<organism evidence="4 5">
    <name type="scientific">Cryomyces minteri</name>
    <dbReference type="NCBI Taxonomy" id="331657"/>
    <lineage>
        <taxon>Eukaryota</taxon>
        <taxon>Fungi</taxon>
        <taxon>Dikarya</taxon>
        <taxon>Ascomycota</taxon>
        <taxon>Pezizomycotina</taxon>
        <taxon>Dothideomycetes</taxon>
        <taxon>Dothideomycetes incertae sedis</taxon>
        <taxon>Cryomyces</taxon>
    </lineage>
</organism>
<dbReference type="SUPFAM" id="SSF52172">
    <property type="entry name" value="CheY-like"/>
    <property type="match status" value="1"/>
</dbReference>
<dbReference type="OrthoDB" id="60033at2759"/>
<comment type="caution">
    <text evidence="2">Lacks conserved residue(s) required for the propagation of feature annotation.</text>
</comment>
<name>A0A4U0XG27_9PEZI</name>
<proteinExistence type="predicted"/>
<dbReference type="STRING" id="331657.A0A4U0XG27"/>
<dbReference type="Gene3D" id="3.40.50.2300">
    <property type="match status" value="1"/>
</dbReference>
<feature type="domain" description="Response regulatory" evidence="3">
    <location>
        <begin position="1"/>
        <end position="69"/>
    </location>
</feature>
<evidence type="ECO:0000313" key="4">
    <source>
        <dbReference type="EMBL" id="TKA75954.1"/>
    </source>
</evidence>
<evidence type="ECO:0000256" key="2">
    <source>
        <dbReference type="PROSITE-ProRule" id="PRU00169"/>
    </source>
</evidence>
<evidence type="ECO:0000256" key="1">
    <source>
        <dbReference type="ARBA" id="ARBA00022553"/>
    </source>
</evidence>
<dbReference type="Pfam" id="PF00072">
    <property type="entry name" value="Response_reg"/>
    <property type="match status" value="1"/>
</dbReference>
<dbReference type="EMBL" id="NAJN01000262">
    <property type="protein sequence ID" value="TKA75954.1"/>
    <property type="molecule type" value="Genomic_DNA"/>
</dbReference>
<evidence type="ECO:0000313" key="5">
    <source>
        <dbReference type="Proteomes" id="UP000308768"/>
    </source>
</evidence>
<protein>
    <recommendedName>
        <fullName evidence="3">Response regulatory domain-containing protein</fullName>
    </recommendedName>
</protein>
<dbReference type="PROSITE" id="PS50110">
    <property type="entry name" value="RESPONSE_REGULATORY"/>
    <property type="match status" value="1"/>
</dbReference>
<dbReference type="AlphaFoldDB" id="A0A4U0XG27"/>
<dbReference type="PANTHER" id="PTHR45339:SF5">
    <property type="entry name" value="HISTIDINE KINASE"/>
    <property type="match status" value="1"/>
</dbReference>
<reference evidence="4 5" key="1">
    <citation type="submission" date="2017-03" db="EMBL/GenBank/DDBJ databases">
        <title>Genomes of endolithic fungi from Antarctica.</title>
        <authorList>
            <person name="Coleine C."/>
            <person name="Masonjones S."/>
            <person name="Stajich J.E."/>
        </authorList>
    </citation>
    <scope>NUCLEOTIDE SEQUENCE [LARGE SCALE GENOMIC DNA]</scope>
    <source>
        <strain evidence="4 5">CCFEE 5187</strain>
    </source>
</reference>
<gene>
    <name evidence="4" type="ORF">B0A49_01916</name>
</gene>
<dbReference type="GO" id="GO:0000160">
    <property type="term" value="P:phosphorelay signal transduction system"/>
    <property type="evidence" value="ECO:0007669"/>
    <property type="project" value="InterPro"/>
</dbReference>
<dbReference type="Proteomes" id="UP000308768">
    <property type="component" value="Unassembled WGS sequence"/>
</dbReference>
<sequence length="79" mass="8692">MPVMDGLTCVRRIRQMEQEGQLNSHVPVIAVAANARSEQIAHALEQGMDVVVTKPSRIPDLLPQMEALVSRVDKDEKSG</sequence>
<comment type="caution">
    <text evidence="4">The sequence shown here is derived from an EMBL/GenBank/DDBJ whole genome shotgun (WGS) entry which is preliminary data.</text>
</comment>
<dbReference type="PANTHER" id="PTHR45339">
    <property type="entry name" value="HYBRID SIGNAL TRANSDUCTION HISTIDINE KINASE J"/>
    <property type="match status" value="1"/>
</dbReference>
<evidence type="ECO:0000259" key="3">
    <source>
        <dbReference type="PROSITE" id="PS50110"/>
    </source>
</evidence>
<dbReference type="InterPro" id="IPR011006">
    <property type="entry name" value="CheY-like_superfamily"/>
</dbReference>
<keyword evidence="5" id="KW-1185">Reference proteome</keyword>
<dbReference type="InterPro" id="IPR001789">
    <property type="entry name" value="Sig_transdc_resp-reg_receiver"/>
</dbReference>
<keyword evidence="1" id="KW-0597">Phosphoprotein</keyword>
<accession>A0A4U0XG27</accession>